<keyword evidence="1" id="KW-0472">Membrane</keyword>
<name>A0A0A1TP72_9HYPO</name>
<dbReference type="OrthoDB" id="5597489at2759"/>
<reference evidence="2 3" key="1">
    <citation type="journal article" date="2015" name="Genome Announc.">
        <title>Draft Genome Sequence and Gene Annotation of the Entomopathogenic Fungus Verticillium hemipterigenum.</title>
        <authorList>
            <person name="Horn F."/>
            <person name="Habel A."/>
            <person name="Scharf D.H."/>
            <person name="Dworschak J."/>
            <person name="Brakhage A.A."/>
            <person name="Guthke R."/>
            <person name="Hertweck C."/>
            <person name="Linde J."/>
        </authorList>
    </citation>
    <scope>NUCLEOTIDE SEQUENCE [LARGE SCALE GENOMIC DNA]</scope>
</reference>
<dbReference type="HOGENOM" id="CLU_078837_1_0_1"/>
<dbReference type="AlphaFoldDB" id="A0A0A1TP72"/>
<evidence type="ECO:0000313" key="3">
    <source>
        <dbReference type="Proteomes" id="UP000039046"/>
    </source>
</evidence>
<accession>A0A0A1TP72</accession>
<dbReference type="EMBL" id="CDHN01000005">
    <property type="protein sequence ID" value="CEJ93173.1"/>
    <property type="molecule type" value="Genomic_DNA"/>
</dbReference>
<feature type="transmembrane region" description="Helical" evidence="1">
    <location>
        <begin position="12"/>
        <end position="36"/>
    </location>
</feature>
<proteinExistence type="predicted"/>
<dbReference type="Proteomes" id="UP000039046">
    <property type="component" value="Unassembled WGS sequence"/>
</dbReference>
<evidence type="ECO:0008006" key="4">
    <source>
        <dbReference type="Google" id="ProtNLM"/>
    </source>
</evidence>
<gene>
    <name evidence="2" type="ORF">VHEMI08783</name>
</gene>
<keyword evidence="1" id="KW-0812">Transmembrane</keyword>
<sequence length="198" mass="22299">MGDSDGDSPFSITANVAGVLTFVVAIAAAVYARLTYLRNSDDEYMRVKQSLAWYKTESTWLGDLLQAQKTAADTSPYYIKGRREDQMFAFVMDDVLNLERRLLEIISDIEVKAATAMQSNNWTVLPRTKAGRPSVALEWLSVRGKAMELVRQREALTTRVQFLHLSMISSRMGAVEHRLRRAETSGLSEAQTRVNSFN</sequence>
<evidence type="ECO:0000256" key="1">
    <source>
        <dbReference type="SAM" id="Phobius"/>
    </source>
</evidence>
<keyword evidence="1" id="KW-1133">Transmembrane helix</keyword>
<keyword evidence="3" id="KW-1185">Reference proteome</keyword>
<evidence type="ECO:0000313" key="2">
    <source>
        <dbReference type="EMBL" id="CEJ93173.1"/>
    </source>
</evidence>
<protein>
    <recommendedName>
        <fullName evidence="4">Fungal N-terminal domain-containing protein</fullName>
    </recommendedName>
</protein>
<organism evidence="2 3">
    <name type="scientific">[Torrubiella] hemipterigena</name>
    <dbReference type="NCBI Taxonomy" id="1531966"/>
    <lineage>
        <taxon>Eukaryota</taxon>
        <taxon>Fungi</taxon>
        <taxon>Dikarya</taxon>
        <taxon>Ascomycota</taxon>
        <taxon>Pezizomycotina</taxon>
        <taxon>Sordariomycetes</taxon>
        <taxon>Hypocreomycetidae</taxon>
        <taxon>Hypocreales</taxon>
        <taxon>Clavicipitaceae</taxon>
        <taxon>Clavicipitaceae incertae sedis</taxon>
        <taxon>'Torrubiella' clade</taxon>
    </lineage>
</organism>